<dbReference type="PANTHER" id="PTHR21228">
    <property type="entry name" value="FAST LEU-RICH DOMAIN-CONTAINING"/>
    <property type="match status" value="1"/>
</dbReference>
<gene>
    <name evidence="2" type="ORF">TeGR_g8997</name>
</gene>
<sequence>MFRLALRNSLPHASRSLRQPLHAAACLPHSTTPSNPLQSTPCAAVPKPAFYHSCPPSRNPRKNPIPPSTDPKAVANRRRKAAFKISKQITEATASAATTTQDSTATALSLLSLHAAHAGAFNAACYSQLLKELASMPIGVYHEIYKDKRYGDLLAALAPAIETAGAREMGGIAHALARVRPPGPTLKDKSFLALNALAWRGEWLVDKGGNAQAVANTAWAFGKLGRTASRFFAAIEDRGGWVAREGKPQEVANVAWALAKFDNKGRGGNRGDGGNREEPPDGFWEALRGEGRRVANEGTPQNIANVAHAFAKIGADAPGFFEAVDENGNWLMEEGKPFEVAITAWAFATLGRDAPRLFSAIDAWGEWVVGEGSTMDVANAAWAIAETGGDGAVGLFHAIDAGAEKLVRTGSGHEVATIAFACAKKRIGLRIGLKLLRAGATLIATSRFPLQTAQTYREMGREGEYERWQRTKMEENRAEAIAAADPAPALESGDAAVPPPPPPSTSTSLAPPPSAASSIAADGVSRSAALTLVELLPEDGDSTALPEGLTDVNGQQLDLRRENSWLLKLDQVKTPEIVEAM</sequence>
<protein>
    <submittedName>
        <fullName evidence="2">Uncharacterized protein</fullName>
    </submittedName>
</protein>
<dbReference type="EMBL" id="BRYB01000291">
    <property type="protein sequence ID" value="GMI27045.1"/>
    <property type="molecule type" value="Genomic_DNA"/>
</dbReference>
<dbReference type="InterPro" id="IPR050870">
    <property type="entry name" value="FAST_kinase"/>
</dbReference>
<feature type="compositionally biased region" description="Pro residues" evidence="1">
    <location>
        <begin position="497"/>
        <end position="514"/>
    </location>
</feature>
<evidence type="ECO:0000256" key="1">
    <source>
        <dbReference type="SAM" id="MobiDB-lite"/>
    </source>
</evidence>
<feature type="region of interest" description="Disordered" evidence="1">
    <location>
        <begin position="486"/>
        <end position="521"/>
    </location>
</feature>
<dbReference type="Proteomes" id="UP001165060">
    <property type="component" value="Unassembled WGS sequence"/>
</dbReference>
<reference evidence="2 3" key="1">
    <citation type="journal article" date="2023" name="Commun. Biol.">
        <title>Genome analysis of Parmales, the sister group of diatoms, reveals the evolutionary specialization of diatoms from phago-mixotrophs to photoautotrophs.</title>
        <authorList>
            <person name="Ban H."/>
            <person name="Sato S."/>
            <person name="Yoshikawa S."/>
            <person name="Yamada K."/>
            <person name="Nakamura Y."/>
            <person name="Ichinomiya M."/>
            <person name="Sato N."/>
            <person name="Blanc-Mathieu R."/>
            <person name="Endo H."/>
            <person name="Kuwata A."/>
            <person name="Ogata H."/>
        </authorList>
    </citation>
    <scope>NUCLEOTIDE SEQUENCE [LARGE SCALE GENOMIC DNA]</scope>
</reference>
<keyword evidence="3" id="KW-1185">Reference proteome</keyword>
<evidence type="ECO:0000313" key="2">
    <source>
        <dbReference type="EMBL" id="GMI27045.1"/>
    </source>
</evidence>
<accession>A0ABQ6MJI2</accession>
<dbReference type="PANTHER" id="PTHR21228:SF40">
    <property type="entry name" value="LD45607P"/>
    <property type="match status" value="1"/>
</dbReference>
<comment type="caution">
    <text evidence="2">The sequence shown here is derived from an EMBL/GenBank/DDBJ whole genome shotgun (WGS) entry which is preliminary data.</text>
</comment>
<feature type="region of interest" description="Disordered" evidence="1">
    <location>
        <begin position="53"/>
        <end position="74"/>
    </location>
</feature>
<name>A0ABQ6MJI2_9STRA</name>
<proteinExistence type="predicted"/>
<organism evidence="2 3">
    <name type="scientific">Tetraparma gracilis</name>
    <dbReference type="NCBI Taxonomy" id="2962635"/>
    <lineage>
        <taxon>Eukaryota</taxon>
        <taxon>Sar</taxon>
        <taxon>Stramenopiles</taxon>
        <taxon>Ochrophyta</taxon>
        <taxon>Bolidophyceae</taxon>
        <taxon>Parmales</taxon>
        <taxon>Triparmaceae</taxon>
        <taxon>Tetraparma</taxon>
    </lineage>
</organism>
<evidence type="ECO:0000313" key="3">
    <source>
        <dbReference type="Proteomes" id="UP001165060"/>
    </source>
</evidence>